<reference evidence="1 2" key="1">
    <citation type="journal article" date="2017" name="Nature">
        <title>The Apostasia genome and the evolution of orchids.</title>
        <authorList>
            <person name="Zhang G.Q."/>
            <person name="Liu K.W."/>
            <person name="Li Z."/>
            <person name="Lohaus R."/>
            <person name="Hsiao Y.Y."/>
            <person name="Niu S.C."/>
            <person name="Wang J.Y."/>
            <person name="Lin Y.C."/>
            <person name="Xu Q."/>
            <person name="Chen L.J."/>
            <person name="Yoshida K."/>
            <person name="Fujiwara S."/>
            <person name="Wang Z.W."/>
            <person name="Zhang Y.Q."/>
            <person name="Mitsuda N."/>
            <person name="Wang M."/>
            <person name="Liu G.H."/>
            <person name="Pecoraro L."/>
            <person name="Huang H.X."/>
            <person name="Xiao X.J."/>
            <person name="Lin M."/>
            <person name="Wu X.Y."/>
            <person name="Wu W.L."/>
            <person name="Chen Y.Y."/>
            <person name="Chang S.B."/>
            <person name="Sakamoto S."/>
            <person name="Ohme-Takagi M."/>
            <person name="Yagi M."/>
            <person name="Zeng S.J."/>
            <person name="Shen C.Y."/>
            <person name="Yeh C.M."/>
            <person name="Luo Y.B."/>
            <person name="Tsai W.C."/>
            <person name="Van de Peer Y."/>
            <person name="Liu Z.J."/>
        </authorList>
    </citation>
    <scope>NUCLEOTIDE SEQUENCE [LARGE SCALE GENOMIC DNA]</scope>
    <source>
        <strain evidence="2">cv. Shenzhen</strain>
        <tissue evidence="1">Stem</tissue>
    </source>
</reference>
<organism evidence="1 2">
    <name type="scientific">Apostasia shenzhenica</name>
    <dbReference type="NCBI Taxonomy" id="1088818"/>
    <lineage>
        <taxon>Eukaryota</taxon>
        <taxon>Viridiplantae</taxon>
        <taxon>Streptophyta</taxon>
        <taxon>Embryophyta</taxon>
        <taxon>Tracheophyta</taxon>
        <taxon>Spermatophyta</taxon>
        <taxon>Magnoliopsida</taxon>
        <taxon>Liliopsida</taxon>
        <taxon>Asparagales</taxon>
        <taxon>Orchidaceae</taxon>
        <taxon>Apostasioideae</taxon>
        <taxon>Apostasia</taxon>
    </lineage>
</organism>
<dbReference type="PANTHER" id="PTHR33090">
    <property type="entry name" value="DUF3774 DOMAIN PROTEIN-RELATED"/>
    <property type="match status" value="1"/>
</dbReference>
<dbReference type="AlphaFoldDB" id="A0A2H9ZX82"/>
<dbReference type="InterPro" id="IPR022251">
    <property type="entry name" value="DUF3774_wound-induced"/>
</dbReference>
<keyword evidence="2" id="KW-1185">Reference proteome</keyword>
<evidence type="ECO:0000313" key="1">
    <source>
        <dbReference type="EMBL" id="PKA47920.1"/>
    </source>
</evidence>
<evidence type="ECO:0000313" key="2">
    <source>
        <dbReference type="Proteomes" id="UP000236161"/>
    </source>
</evidence>
<dbReference type="Proteomes" id="UP000236161">
    <property type="component" value="Unassembled WGS sequence"/>
</dbReference>
<sequence>MGSVSRVWMAASVAVVGAGHADQGGKWTSLRLAKERLVAAAGFFPAMWFSTSLAAAGSGGGRKEGRILADDSLRKAMYLSCWGPS</sequence>
<gene>
    <name evidence="1" type="ORF">AXF42_Ash016266</name>
</gene>
<name>A0A2H9ZX82_9ASPA</name>
<protein>
    <submittedName>
        <fullName evidence="1">Uncharacterized protein</fullName>
    </submittedName>
</protein>
<dbReference type="Pfam" id="PF12609">
    <property type="entry name" value="DUF3774"/>
    <property type="match status" value="1"/>
</dbReference>
<dbReference type="EMBL" id="KZ453008">
    <property type="protein sequence ID" value="PKA47920.1"/>
    <property type="molecule type" value="Genomic_DNA"/>
</dbReference>
<accession>A0A2H9ZX82</accession>
<proteinExistence type="predicted"/>